<dbReference type="Proteomes" id="UP000824469">
    <property type="component" value="Unassembled WGS sequence"/>
</dbReference>
<dbReference type="PANTHER" id="PTHR48420">
    <property type="entry name" value="NON-HAEM DIOXYGENASE N-TERMINAL DOMAIN-CONTAINING PROTEIN"/>
    <property type="match status" value="1"/>
</dbReference>
<keyword evidence="2" id="KW-1185">Reference proteome</keyword>
<gene>
    <name evidence="1" type="ORF">KI387_012604</name>
</gene>
<dbReference type="OMA" id="IDAINWR"/>
<dbReference type="Gene3D" id="2.60.120.330">
    <property type="entry name" value="B-lactam Antibiotic, Isopenicillin N Synthase, Chain"/>
    <property type="match status" value="1"/>
</dbReference>
<dbReference type="AlphaFoldDB" id="A0AA38CKA8"/>
<evidence type="ECO:0000313" key="1">
    <source>
        <dbReference type="EMBL" id="KAH9301021.1"/>
    </source>
</evidence>
<protein>
    <recommendedName>
        <fullName evidence="3">Fe2OG dioxygenase domain-containing protein</fullName>
    </recommendedName>
</protein>
<organism evidence="1 2">
    <name type="scientific">Taxus chinensis</name>
    <name type="common">Chinese yew</name>
    <name type="synonym">Taxus wallichiana var. chinensis</name>
    <dbReference type="NCBI Taxonomy" id="29808"/>
    <lineage>
        <taxon>Eukaryota</taxon>
        <taxon>Viridiplantae</taxon>
        <taxon>Streptophyta</taxon>
        <taxon>Embryophyta</taxon>
        <taxon>Tracheophyta</taxon>
        <taxon>Spermatophyta</taxon>
        <taxon>Pinopsida</taxon>
        <taxon>Pinidae</taxon>
        <taxon>Conifers II</taxon>
        <taxon>Cupressales</taxon>
        <taxon>Taxaceae</taxon>
        <taxon>Taxus</taxon>
    </lineage>
</organism>
<evidence type="ECO:0008006" key="3">
    <source>
        <dbReference type="Google" id="ProtNLM"/>
    </source>
</evidence>
<dbReference type="InterPro" id="IPR027443">
    <property type="entry name" value="IPNS-like_sf"/>
</dbReference>
<comment type="caution">
    <text evidence="1">The sequence shown here is derived from an EMBL/GenBank/DDBJ whole genome shotgun (WGS) entry which is preliminary data.</text>
</comment>
<dbReference type="EMBL" id="JAHRHJ020000009">
    <property type="protein sequence ID" value="KAH9301021.1"/>
    <property type="molecule type" value="Genomic_DNA"/>
</dbReference>
<name>A0AA38CKA8_TAXCH</name>
<sequence>YPSYCRKNLWPESTLPELEPAFKDLGRLIFNVGLLLAYHCDKYVAKQKCDAPSLEDILGRSVCHKGRLLHYFPVTLSYNDPATSSTPWCGWHTDHGSLTGLTSAMYMKGNSEVACPDNTAGLYIKTRTDAIVKGKICGAYVGCTPNIDAINWRVFTMVSTPCQVTYGENNIAYQVGEAMEILSKGLFHATPHCVKTAKGDKASGIERNTFALFMQPNWDEPMYNLDSVAYLHKE</sequence>
<dbReference type="PANTHER" id="PTHR48420:SF1">
    <property type="entry name" value="NON-HAEM DIOXYGENASE N-TERMINAL DOMAIN-CONTAINING PROTEIN"/>
    <property type="match status" value="1"/>
</dbReference>
<accession>A0AA38CKA8</accession>
<dbReference type="SUPFAM" id="SSF51197">
    <property type="entry name" value="Clavaminate synthase-like"/>
    <property type="match status" value="1"/>
</dbReference>
<feature type="non-terminal residue" evidence="1">
    <location>
        <position position="234"/>
    </location>
</feature>
<proteinExistence type="predicted"/>
<reference evidence="1 2" key="1">
    <citation type="journal article" date="2021" name="Nat. Plants">
        <title>The Taxus genome provides insights into paclitaxel biosynthesis.</title>
        <authorList>
            <person name="Xiong X."/>
            <person name="Gou J."/>
            <person name="Liao Q."/>
            <person name="Li Y."/>
            <person name="Zhou Q."/>
            <person name="Bi G."/>
            <person name="Li C."/>
            <person name="Du R."/>
            <person name="Wang X."/>
            <person name="Sun T."/>
            <person name="Guo L."/>
            <person name="Liang H."/>
            <person name="Lu P."/>
            <person name="Wu Y."/>
            <person name="Zhang Z."/>
            <person name="Ro D.K."/>
            <person name="Shang Y."/>
            <person name="Huang S."/>
            <person name="Yan J."/>
        </authorList>
    </citation>
    <scope>NUCLEOTIDE SEQUENCE [LARGE SCALE GENOMIC DNA]</scope>
    <source>
        <strain evidence="1">Ta-2019</strain>
    </source>
</reference>
<evidence type="ECO:0000313" key="2">
    <source>
        <dbReference type="Proteomes" id="UP000824469"/>
    </source>
</evidence>
<feature type="non-terminal residue" evidence="1">
    <location>
        <position position="1"/>
    </location>
</feature>